<dbReference type="GO" id="GO:0003700">
    <property type="term" value="F:DNA-binding transcription factor activity"/>
    <property type="evidence" value="ECO:0007669"/>
    <property type="project" value="TreeGrafter"/>
</dbReference>
<name>A0A4U1C597_9SPHI</name>
<dbReference type="PANTHER" id="PTHR30146:SF109">
    <property type="entry name" value="HTH-TYPE TRANSCRIPTIONAL REGULATOR GALS"/>
    <property type="match status" value="1"/>
</dbReference>
<dbReference type="PANTHER" id="PTHR30146">
    <property type="entry name" value="LACI-RELATED TRANSCRIPTIONAL REPRESSOR"/>
    <property type="match status" value="1"/>
</dbReference>
<dbReference type="Gene3D" id="3.40.50.2300">
    <property type="match status" value="2"/>
</dbReference>
<dbReference type="SUPFAM" id="SSF53822">
    <property type="entry name" value="Periplasmic binding protein-like I"/>
    <property type="match status" value="1"/>
</dbReference>
<dbReference type="InterPro" id="IPR001761">
    <property type="entry name" value="Peripla_BP/Lac1_sug-bd_dom"/>
</dbReference>
<dbReference type="Pfam" id="PF00356">
    <property type="entry name" value="LacI"/>
    <property type="match status" value="1"/>
</dbReference>
<accession>A0A4U1C597</accession>
<evidence type="ECO:0000256" key="2">
    <source>
        <dbReference type="ARBA" id="ARBA00023125"/>
    </source>
</evidence>
<organism evidence="5 6">
    <name type="scientific">Pedobacter cryophilus</name>
    <dbReference type="NCBI Taxonomy" id="2571271"/>
    <lineage>
        <taxon>Bacteria</taxon>
        <taxon>Pseudomonadati</taxon>
        <taxon>Bacteroidota</taxon>
        <taxon>Sphingobacteriia</taxon>
        <taxon>Sphingobacteriales</taxon>
        <taxon>Sphingobacteriaceae</taxon>
        <taxon>Pedobacter</taxon>
    </lineage>
</organism>
<dbReference type="Gene3D" id="1.10.260.40">
    <property type="entry name" value="lambda repressor-like DNA-binding domains"/>
    <property type="match status" value="1"/>
</dbReference>
<dbReference type="Proteomes" id="UP000308181">
    <property type="component" value="Unassembled WGS sequence"/>
</dbReference>
<dbReference type="InterPro" id="IPR000843">
    <property type="entry name" value="HTH_LacI"/>
</dbReference>
<dbReference type="GO" id="GO:0000976">
    <property type="term" value="F:transcription cis-regulatory region binding"/>
    <property type="evidence" value="ECO:0007669"/>
    <property type="project" value="TreeGrafter"/>
</dbReference>
<dbReference type="CDD" id="cd06267">
    <property type="entry name" value="PBP1_LacI_sugar_binding-like"/>
    <property type="match status" value="1"/>
</dbReference>
<dbReference type="InterPro" id="IPR028082">
    <property type="entry name" value="Peripla_BP_I"/>
</dbReference>
<dbReference type="AlphaFoldDB" id="A0A4U1C597"/>
<keyword evidence="6" id="KW-1185">Reference proteome</keyword>
<proteinExistence type="predicted"/>
<evidence type="ECO:0000313" key="6">
    <source>
        <dbReference type="Proteomes" id="UP000308181"/>
    </source>
</evidence>
<evidence type="ECO:0000256" key="1">
    <source>
        <dbReference type="ARBA" id="ARBA00023015"/>
    </source>
</evidence>
<evidence type="ECO:0000313" key="5">
    <source>
        <dbReference type="EMBL" id="TKC00512.1"/>
    </source>
</evidence>
<reference evidence="5 6" key="1">
    <citation type="submission" date="2019-04" db="EMBL/GenBank/DDBJ databases">
        <title>Pedobacter sp. AR-3-17 sp. nov., isolated from Arctic soil.</title>
        <authorList>
            <person name="Dahal R.H."/>
            <person name="Kim D.-U."/>
        </authorList>
    </citation>
    <scope>NUCLEOTIDE SEQUENCE [LARGE SCALE GENOMIC DNA]</scope>
    <source>
        <strain evidence="5 6">AR-3-17</strain>
    </source>
</reference>
<dbReference type="InterPro" id="IPR010982">
    <property type="entry name" value="Lambda_DNA-bd_dom_sf"/>
</dbReference>
<dbReference type="OrthoDB" id="9803256at2"/>
<dbReference type="SMART" id="SM00354">
    <property type="entry name" value="HTH_LACI"/>
    <property type="match status" value="1"/>
</dbReference>
<dbReference type="PROSITE" id="PS50932">
    <property type="entry name" value="HTH_LACI_2"/>
    <property type="match status" value="1"/>
</dbReference>
<comment type="caution">
    <text evidence="5">The sequence shown here is derived from an EMBL/GenBank/DDBJ whole genome shotgun (WGS) entry which is preliminary data.</text>
</comment>
<keyword evidence="1" id="KW-0805">Transcription regulation</keyword>
<dbReference type="SUPFAM" id="SSF47413">
    <property type="entry name" value="lambda repressor-like DNA-binding domains"/>
    <property type="match status" value="1"/>
</dbReference>
<evidence type="ECO:0000256" key="3">
    <source>
        <dbReference type="ARBA" id="ARBA00023163"/>
    </source>
</evidence>
<feature type="domain" description="HTH lacI-type" evidence="4">
    <location>
        <begin position="5"/>
        <end position="59"/>
    </location>
</feature>
<dbReference type="CDD" id="cd01392">
    <property type="entry name" value="HTH_LacI"/>
    <property type="match status" value="1"/>
</dbReference>
<dbReference type="RefSeq" id="WP_136824720.1">
    <property type="nucleotide sequence ID" value="NZ_SWBP01000001.1"/>
</dbReference>
<sequence>MFKPTTIKDIAKALNLSTSTVSRALRGGYEISEETKKIVLEYAEKINFTRNPIALSLKERRSYSIGIIVCEVANVFFSQAIAGIESIAYNKGYHVVISQSHDQYEREVTNIQHLANRSVDGIIISLAAETKDYTHIEKLHEQGLPIVFFDRILESMQTHKVTSNNTQGAFEATEFLISKGCKKIAHLANAPQLSITKQRQIGYEDALKKHGIPVKNEYIKYCEHGGSEKGEVELAVKSLLNLPQKPDAIFVASDRLSMGCLAALKKYNTGADLVIAGFSNSDVVDLLKPSLSCVRQPAFEMGRIATEMLINLIESKYPVEEFETKMLNTTFQINE</sequence>
<dbReference type="Pfam" id="PF00532">
    <property type="entry name" value="Peripla_BP_1"/>
    <property type="match status" value="1"/>
</dbReference>
<protein>
    <submittedName>
        <fullName evidence="5">LacI family transcriptional regulator</fullName>
    </submittedName>
</protein>
<gene>
    <name evidence="5" type="ORF">FA046_02195</name>
</gene>
<keyword evidence="3" id="KW-0804">Transcription</keyword>
<dbReference type="EMBL" id="SWBP01000001">
    <property type="protein sequence ID" value="TKC00512.1"/>
    <property type="molecule type" value="Genomic_DNA"/>
</dbReference>
<keyword evidence="2" id="KW-0238">DNA-binding</keyword>
<evidence type="ECO:0000259" key="4">
    <source>
        <dbReference type="PROSITE" id="PS50932"/>
    </source>
</evidence>